<dbReference type="Proteomes" id="UP001385951">
    <property type="component" value="Unassembled WGS sequence"/>
</dbReference>
<dbReference type="AlphaFoldDB" id="A0AAW0GBV9"/>
<sequence length="91" mass="10175">MLGALFTVVARRRLISRIPHGVFDFEQYLGSGAIKSSEADRCVLIPRVEIIHKRWPYPSSPSSSSKSSHFMGTAKLSNFASRTIYTKLADM</sequence>
<name>A0AAW0GBV9_9APHY</name>
<accession>A0AAW0GBV9</accession>
<protein>
    <submittedName>
        <fullName evidence="1">Uncharacterized protein</fullName>
    </submittedName>
</protein>
<evidence type="ECO:0000313" key="1">
    <source>
        <dbReference type="EMBL" id="KAK7687624.1"/>
    </source>
</evidence>
<reference evidence="1 2" key="1">
    <citation type="submission" date="2022-09" db="EMBL/GenBank/DDBJ databases">
        <authorList>
            <person name="Palmer J.M."/>
        </authorList>
    </citation>
    <scope>NUCLEOTIDE SEQUENCE [LARGE SCALE GENOMIC DNA]</scope>
    <source>
        <strain evidence="1 2">DSM 7382</strain>
    </source>
</reference>
<dbReference type="EMBL" id="JASBNA010000012">
    <property type="protein sequence ID" value="KAK7687624.1"/>
    <property type="molecule type" value="Genomic_DNA"/>
</dbReference>
<gene>
    <name evidence="1" type="ORF">QCA50_008838</name>
</gene>
<evidence type="ECO:0000313" key="2">
    <source>
        <dbReference type="Proteomes" id="UP001385951"/>
    </source>
</evidence>
<comment type="caution">
    <text evidence="1">The sequence shown here is derived from an EMBL/GenBank/DDBJ whole genome shotgun (WGS) entry which is preliminary data.</text>
</comment>
<keyword evidence="2" id="KW-1185">Reference proteome</keyword>
<organism evidence="1 2">
    <name type="scientific">Cerrena zonata</name>
    <dbReference type="NCBI Taxonomy" id="2478898"/>
    <lineage>
        <taxon>Eukaryota</taxon>
        <taxon>Fungi</taxon>
        <taxon>Dikarya</taxon>
        <taxon>Basidiomycota</taxon>
        <taxon>Agaricomycotina</taxon>
        <taxon>Agaricomycetes</taxon>
        <taxon>Polyporales</taxon>
        <taxon>Cerrenaceae</taxon>
        <taxon>Cerrena</taxon>
    </lineage>
</organism>
<proteinExistence type="predicted"/>